<comment type="caution">
    <text evidence="2">The sequence shown here is derived from an EMBL/GenBank/DDBJ whole genome shotgun (WGS) entry which is preliminary data.</text>
</comment>
<dbReference type="Gene3D" id="3.40.50.300">
    <property type="entry name" value="P-loop containing nucleotide triphosphate hydrolases"/>
    <property type="match status" value="1"/>
</dbReference>
<dbReference type="InterPro" id="IPR027417">
    <property type="entry name" value="P-loop_NTPase"/>
</dbReference>
<evidence type="ECO:0000259" key="1">
    <source>
        <dbReference type="Pfam" id="PF13614"/>
    </source>
</evidence>
<dbReference type="PANTHER" id="PTHR13696:SF98">
    <property type="entry name" value="PLASMID PARTITION PROTEIN A"/>
    <property type="match status" value="1"/>
</dbReference>
<accession>A0A6L6JFR6</accession>
<name>A0A6L6JFR6_9RHOB</name>
<feature type="domain" description="AAA" evidence="1">
    <location>
        <begin position="118"/>
        <end position="291"/>
    </location>
</feature>
<dbReference type="PANTHER" id="PTHR13696">
    <property type="entry name" value="P-LOOP CONTAINING NUCLEOSIDE TRIPHOSPHATE HYDROLASE"/>
    <property type="match status" value="1"/>
</dbReference>
<proteinExistence type="predicted"/>
<evidence type="ECO:0000313" key="3">
    <source>
        <dbReference type="Proteomes" id="UP000478183"/>
    </source>
</evidence>
<dbReference type="EMBL" id="WMIE01000017">
    <property type="protein sequence ID" value="MTH79589.1"/>
    <property type="molecule type" value="Genomic_DNA"/>
</dbReference>
<dbReference type="AlphaFoldDB" id="A0A6L6JFR6"/>
<dbReference type="RefSeq" id="WP_155096942.1">
    <property type="nucleotide sequence ID" value="NZ_WMIE01000017.1"/>
</dbReference>
<dbReference type="SUPFAM" id="SSF52540">
    <property type="entry name" value="P-loop containing nucleoside triphosphate hydrolases"/>
    <property type="match status" value="1"/>
</dbReference>
<evidence type="ECO:0000313" key="2">
    <source>
        <dbReference type="EMBL" id="MTH79589.1"/>
    </source>
</evidence>
<reference evidence="2 3" key="1">
    <citation type="submission" date="2019-11" db="EMBL/GenBank/DDBJ databases">
        <authorList>
            <person name="Dong K."/>
        </authorList>
    </citation>
    <scope>NUCLEOTIDE SEQUENCE [LARGE SCALE GENOMIC DNA]</scope>
    <source>
        <strain evidence="2 3">NBRC 111993</strain>
    </source>
</reference>
<dbReference type="CDD" id="cd02042">
    <property type="entry name" value="ParAB_family"/>
    <property type="match status" value="1"/>
</dbReference>
<dbReference type="Proteomes" id="UP000478183">
    <property type="component" value="Unassembled WGS sequence"/>
</dbReference>
<sequence length="406" mass="45110">MADLLASEQLMRFSGIIDTALTQQKELLHSPDKRKSDQPLRSFSVREVSHFLRVKYNSLRQYLNTLEGMPPGTTETGNRKYYTAEEVNQILEVLLEEGKIGLERFPRRQPGDPQARLVVYNLKGGVSKTSLSANLAQILALQGYRILVVDLDPQASFSDMFDIQADVDDLPSIYDVLKYEDHATGTGPISITEAIQGTYVPNIDIVPGSMSMTEFEFETSASFRAGADATPFHRRISDALETVDEFYDLVLFDTPPHLSFAVISAVFAATGMLIPLSAGMLDVVSLAKFLELAAGTMQVVEQHQDKRYDFIRFVLTRYSASDPAQLQLSSFLRSHLGGAMLKHDFVSSTAIADAGNTMNPLLEVDPSSFHRKTYDRIFGSLSGIADEVDAEIMKSWGRTPFVREES</sequence>
<gene>
    <name evidence="2" type="ORF">GL286_17890</name>
</gene>
<dbReference type="Pfam" id="PF13614">
    <property type="entry name" value="AAA_31"/>
    <property type="match status" value="1"/>
</dbReference>
<dbReference type="InterPro" id="IPR050678">
    <property type="entry name" value="DNA_Partitioning_ATPase"/>
</dbReference>
<keyword evidence="3" id="KW-1185">Reference proteome</keyword>
<dbReference type="InterPro" id="IPR025669">
    <property type="entry name" value="AAA_dom"/>
</dbReference>
<organism evidence="2 3">
    <name type="scientific">Paracoccus aestuariivivens</name>
    <dbReference type="NCBI Taxonomy" id="1820333"/>
    <lineage>
        <taxon>Bacteria</taxon>
        <taxon>Pseudomonadati</taxon>
        <taxon>Pseudomonadota</taxon>
        <taxon>Alphaproteobacteria</taxon>
        <taxon>Rhodobacterales</taxon>
        <taxon>Paracoccaceae</taxon>
        <taxon>Paracoccus</taxon>
    </lineage>
</organism>
<dbReference type="OrthoDB" id="9777757at2"/>
<protein>
    <submittedName>
        <fullName evidence="2">AAA family ATPase</fullName>
    </submittedName>
</protein>